<dbReference type="GO" id="GO:0008948">
    <property type="term" value="F:oxaloacetate decarboxylase activity"/>
    <property type="evidence" value="ECO:0007669"/>
    <property type="project" value="UniProtKB-UniRule"/>
</dbReference>
<dbReference type="EMBL" id="FWWZ01000001">
    <property type="protein sequence ID" value="SMC10017.1"/>
    <property type="molecule type" value="Genomic_DNA"/>
</dbReference>
<evidence type="ECO:0000256" key="16">
    <source>
        <dbReference type="HAMAP-Rule" id="MF_00404"/>
    </source>
</evidence>
<comment type="subunit">
    <text evidence="5 16">Heterotrimer of an alpha, a beta and a gamma subunit.</text>
</comment>
<comment type="cofactor">
    <cofactor evidence="1 16">
        <name>Na(+)</name>
        <dbReference type="ChEBI" id="CHEBI:29101"/>
    </cofactor>
</comment>
<evidence type="ECO:0000256" key="4">
    <source>
        <dbReference type="ARBA" id="ARBA00005844"/>
    </source>
</evidence>
<evidence type="ECO:0000256" key="9">
    <source>
        <dbReference type="ARBA" id="ARBA00022967"/>
    </source>
</evidence>
<evidence type="ECO:0000256" key="6">
    <source>
        <dbReference type="ARBA" id="ARBA00022448"/>
    </source>
</evidence>
<evidence type="ECO:0000313" key="18">
    <source>
        <dbReference type="Proteomes" id="UP000192602"/>
    </source>
</evidence>
<dbReference type="EC" id="7.2.4.2" evidence="16"/>
<evidence type="ECO:0000256" key="10">
    <source>
        <dbReference type="ARBA" id="ARBA00022989"/>
    </source>
</evidence>
<dbReference type="GO" id="GO:0015081">
    <property type="term" value="F:sodium ion transmembrane transporter activity"/>
    <property type="evidence" value="ECO:0007669"/>
    <property type="project" value="UniProtKB-UniRule"/>
</dbReference>
<keyword evidence="7 16" id="KW-1003">Cell membrane</keyword>
<dbReference type="GO" id="GO:0005886">
    <property type="term" value="C:plasma membrane"/>
    <property type="evidence" value="ECO:0007669"/>
    <property type="project" value="UniProtKB-SubCell"/>
</dbReference>
<evidence type="ECO:0000256" key="13">
    <source>
        <dbReference type="ARBA" id="ARBA00023136"/>
    </source>
</evidence>
<comment type="subcellular location">
    <subcellularLocation>
        <location evidence="3 16">Cell membrane</location>
        <topology evidence="3 16">Single-pass membrane protein</topology>
    </subcellularLocation>
</comment>
<reference evidence="18" key="1">
    <citation type="submission" date="2017-04" db="EMBL/GenBank/DDBJ databases">
        <authorList>
            <person name="Varghese N."/>
            <person name="Submissions S."/>
        </authorList>
    </citation>
    <scope>NUCLEOTIDE SEQUENCE [LARGE SCALE GENOMIC DNA]</scope>
    <source>
        <strain evidence="18">DSM 16512</strain>
    </source>
</reference>
<dbReference type="GO" id="GO:0036376">
    <property type="term" value="P:sodium ion export across plasma membrane"/>
    <property type="evidence" value="ECO:0007669"/>
    <property type="project" value="InterPro"/>
</dbReference>
<comment type="catalytic activity">
    <reaction evidence="15 16">
        <text>oxaloacetate + 2 Na(+)(in) + H(+) = pyruvate + 2 Na(+)(out) + CO2</text>
        <dbReference type="Rhea" id="RHEA:57724"/>
        <dbReference type="ChEBI" id="CHEBI:15361"/>
        <dbReference type="ChEBI" id="CHEBI:15378"/>
        <dbReference type="ChEBI" id="CHEBI:16452"/>
        <dbReference type="ChEBI" id="CHEBI:16526"/>
        <dbReference type="ChEBI" id="CHEBI:29101"/>
        <dbReference type="EC" id="7.2.4.2"/>
    </reaction>
</comment>
<sequence length="72" mass="8495">MILEAVKYMILGMGVVYLFLIMMVWVLNWQHKLLLKYFPESFQKPEEKTTSKREKLKKVAAITAALHHMKNS</sequence>
<comment type="similarity">
    <text evidence="4 16">Belongs to the OadG family.</text>
</comment>
<evidence type="ECO:0000256" key="7">
    <source>
        <dbReference type="ARBA" id="ARBA00022475"/>
    </source>
</evidence>
<dbReference type="Proteomes" id="UP000192602">
    <property type="component" value="Unassembled WGS sequence"/>
</dbReference>
<evidence type="ECO:0000313" key="17">
    <source>
        <dbReference type="EMBL" id="SMC10017.1"/>
    </source>
</evidence>
<keyword evidence="12 16" id="KW-0406">Ion transport</keyword>
<evidence type="ECO:0000256" key="3">
    <source>
        <dbReference type="ARBA" id="ARBA00004162"/>
    </source>
</evidence>
<keyword evidence="14 16" id="KW-0739">Sodium transport</keyword>
<feature type="transmembrane region" description="Helical" evidence="16">
    <location>
        <begin position="6"/>
        <end position="27"/>
    </location>
</feature>
<dbReference type="HAMAP" id="MF_00404">
    <property type="entry name" value="OadG"/>
    <property type="match status" value="1"/>
</dbReference>
<dbReference type="AlphaFoldDB" id="A0A1W1WUQ8"/>
<dbReference type="RefSeq" id="WP_084276388.1">
    <property type="nucleotide sequence ID" value="NZ_AP026671.1"/>
</dbReference>
<dbReference type="InterPro" id="IPR005899">
    <property type="entry name" value="Na_pump_deCOase"/>
</dbReference>
<accession>A0A1W1WUQ8</accession>
<dbReference type="NCBIfam" id="TIGR01195">
    <property type="entry name" value="oadG_fam"/>
    <property type="match status" value="1"/>
</dbReference>
<keyword evidence="11 16" id="KW-0915">Sodium</keyword>
<keyword evidence="8 16" id="KW-0812">Transmembrane</keyword>
<organism evidence="17 18">
    <name type="scientific">Nitratiruptor tergarcus DSM 16512</name>
    <dbReference type="NCBI Taxonomy" id="1069081"/>
    <lineage>
        <taxon>Bacteria</taxon>
        <taxon>Pseudomonadati</taxon>
        <taxon>Campylobacterota</taxon>
        <taxon>Epsilonproteobacteria</taxon>
        <taxon>Nautiliales</taxon>
        <taxon>Nitratiruptoraceae</taxon>
        <taxon>Nitratiruptor</taxon>
    </lineage>
</organism>
<comment type="function">
    <text evidence="2 16">Catalyzes the decarboxylation of oxaloacetate coupled to Na(+) translocation.</text>
</comment>
<evidence type="ECO:0000256" key="11">
    <source>
        <dbReference type="ARBA" id="ARBA00023053"/>
    </source>
</evidence>
<dbReference type="InterPro" id="IPR023424">
    <property type="entry name" value="OadG"/>
</dbReference>
<keyword evidence="9 16" id="KW-1278">Translocase</keyword>
<evidence type="ECO:0000256" key="2">
    <source>
        <dbReference type="ARBA" id="ARBA00003002"/>
    </source>
</evidence>
<gene>
    <name evidence="16" type="primary">oadG</name>
    <name evidence="17" type="ORF">SAMN05660197_1848</name>
</gene>
<name>A0A1W1WUQ8_9BACT</name>
<evidence type="ECO:0000256" key="12">
    <source>
        <dbReference type="ARBA" id="ARBA00023065"/>
    </source>
</evidence>
<evidence type="ECO:0000256" key="14">
    <source>
        <dbReference type="ARBA" id="ARBA00023201"/>
    </source>
</evidence>
<dbReference type="STRING" id="1069081.SAMN05660197_1848"/>
<dbReference type="GO" id="GO:0015451">
    <property type="term" value="F:decarboxylation-driven active transmembrane transporter activity"/>
    <property type="evidence" value="ECO:0007669"/>
    <property type="project" value="UniProtKB-EC"/>
</dbReference>
<keyword evidence="10 16" id="KW-1133">Transmembrane helix</keyword>
<keyword evidence="6 16" id="KW-0813">Transport</keyword>
<keyword evidence="18" id="KW-1185">Reference proteome</keyword>
<evidence type="ECO:0000256" key="15">
    <source>
        <dbReference type="ARBA" id="ARBA00048176"/>
    </source>
</evidence>
<evidence type="ECO:0000256" key="5">
    <source>
        <dbReference type="ARBA" id="ARBA00011869"/>
    </source>
</evidence>
<dbReference type="OrthoDB" id="5344433at2"/>
<evidence type="ECO:0000256" key="8">
    <source>
        <dbReference type="ARBA" id="ARBA00022692"/>
    </source>
</evidence>
<dbReference type="Pfam" id="PF04277">
    <property type="entry name" value="OAD_gamma"/>
    <property type="match status" value="1"/>
</dbReference>
<proteinExistence type="inferred from homology"/>
<protein>
    <recommendedName>
        <fullName evidence="16">Probable oxaloacetate decarboxylase gamma chain</fullName>
        <ecNumber evidence="16">7.2.4.2</ecNumber>
    </recommendedName>
</protein>
<keyword evidence="13 16" id="KW-0472">Membrane</keyword>
<evidence type="ECO:0000256" key="1">
    <source>
        <dbReference type="ARBA" id="ARBA00001959"/>
    </source>
</evidence>